<dbReference type="InterPro" id="IPR014729">
    <property type="entry name" value="Rossmann-like_a/b/a_fold"/>
</dbReference>
<dbReference type="GO" id="GO:0006438">
    <property type="term" value="P:valyl-tRNA aminoacylation"/>
    <property type="evidence" value="ECO:0007669"/>
    <property type="project" value="UniProtKB-UniRule"/>
</dbReference>
<organism evidence="13 14">
    <name type="scientific">Candidatus Woesebacteria bacterium RIFCSPHIGHO2_12_FULL_46_16</name>
    <dbReference type="NCBI Taxonomy" id="1802513"/>
    <lineage>
        <taxon>Bacteria</taxon>
        <taxon>Candidatus Woeseibacteriota</taxon>
    </lineage>
</organism>
<dbReference type="InterPro" id="IPR001412">
    <property type="entry name" value="aa-tRNA-synth_I_CS"/>
</dbReference>
<dbReference type="Gene3D" id="3.40.50.620">
    <property type="entry name" value="HUPs"/>
    <property type="match status" value="2"/>
</dbReference>
<dbReference type="Proteomes" id="UP000178313">
    <property type="component" value="Unassembled WGS sequence"/>
</dbReference>
<evidence type="ECO:0000256" key="8">
    <source>
        <dbReference type="ARBA" id="ARBA00047552"/>
    </source>
</evidence>
<evidence type="ECO:0000256" key="9">
    <source>
        <dbReference type="NCBIfam" id="TIGR00422"/>
    </source>
</evidence>
<evidence type="ECO:0000256" key="7">
    <source>
        <dbReference type="ARBA" id="ARBA00023146"/>
    </source>
</evidence>
<comment type="similarity">
    <text evidence="10">Belongs to the class-I aminoacyl-tRNA synthetase family.</text>
</comment>
<evidence type="ECO:0000256" key="2">
    <source>
        <dbReference type="ARBA" id="ARBA00022490"/>
    </source>
</evidence>
<dbReference type="SUPFAM" id="SSF47323">
    <property type="entry name" value="Anticodon-binding domain of a subclass of class I aminoacyl-tRNA synthetases"/>
    <property type="match status" value="1"/>
</dbReference>
<evidence type="ECO:0000256" key="1">
    <source>
        <dbReference type="ARBA" id="ARBA00013169"/>
    </source>
</evidence>
<dbReference type="InterPro" id="IPR009080">
    <property type="entry name" value="tRNAsynth_Ia_anticodon-bd"/>
</dbReference>
<keyword evidence="6 10" id="KW-0648">Protein biosynthesis</keyword>
<dbReference type="GO" id="GO:0002161">
    <property type="term" value="F:aminoacyl-tRNA deacylase activity"/>
    <property type="evidence" value="ECO:0007669"/>
    <property type="project" value="InterPro"/>
</dbReference>
<proteinExistence type="inferred from homology"/>
<dbReference type="SUPFAM" id="SSF50677">
    <property type="entry name" value="ValRS/IleRS/LeuRS editing domain"/>
    <property type="match status" value="1"/>
</dbReference>
<evidence type="ECO:0000313" key="13">
    <source>
        <dbReference type="EMBL" id="OGM56218.1"/>
    </source>
</evidence>
<dbReference type="STRING" id="1802513.A3E46_00765"/>
<keyword evidence="5 10" id="KW-0067">ATP-binding</keyword>
<dbReference type="InterPro" id="IPR002300">
    <property type="entry name" value="aa-tRNA-synth_Ia"/>
</dbReference>
<dbReference type="NCBIfam" id="TIGR00422">
    <property type="entry name" value="valS"/>
    <property type="match status" value="1"/>
</dbReference>
<sequence length="691" mass="79175">MDKIYDHSTYEQGIYKLWEDSGAFTPKPSKDKEPFTIIMPPPNANDNLHIGHARFVTIEDVLTRYHRMLGEPTLWLPGADHAGIETQFVFEKKLKKEGKSRQDFDRDTLYQMIWDYVLENKSNMENQLRALGASCDWTRNKFTLDPEIIKIVYATFKKLYDDGLIYRGERIINYCPRCGTAYSQLEVDSVERDDALYFLDYGPIIIATTRPETIFADVAVAVNPKDPKYKDLLGKKATLPLVKRELPIIADPLVDINFGTGALKITPGHDATDFEIGQKHNLQTISVIDAEGKMTNTPEKYIGITAGAAREEVIKDLEAAGKIKKVETIHHVVGVCYKDKGLIEPLVSKQWFLKVESLAKEAFGAISKKRVSFASPRFEKIAKHWLKNLKDWNISRQIIWGIRIPAFRCDKCLDWTITDGAHPEKCEGCGHTKLTQDTDTFDTWFSSGQWPYATLKTTKAGDFEYFYPTSVMETAYDIIPFWVIRMVMLGLYSTGDVPFRDVLIHGLVRDKEGQKISKSKGNVIDPLEMTQKYGADALRMSLIWGTLVENDISLSEENIRGQRNFANKIWNVARYVFMEPKGKKTKRNQDDELIVKELKASARKITTALNGFRISEGTEEIYDFIWHKFADVYLEKTKGRRAESQKTLEYVLQESLKLLHPFAPYVTETIWQHGRERFDSPLLISSAWPKV</sequence>
<dbReference type="PANTHER" id="PTHR11946">
    <property type="entry name" value="VALYL-TRNA SYNTHETASES"/>
    <property type="match status" value="1"/>
</dbReference>
<evidence type="ECO:0000256" key="6">
    <source>
        <dbReference type="ARBA" id="ARBA00022917"/>
    </source>
</evidence>
<keyword evidence="7 10" id="KW-0030">Aminoacyl-tRNA synthetase</keyword>
<dbReference type="NCBIfam" id="NF004349">
    <property type="entry name" value="PRK05729.1"/>
    <property type="match status" value="1"/>
</dbReference>
<dbReference type="Gene3D" id="1.10.730.10">
    <property type="entry name" value="Isoleucyl-tRNA Synthetase, Domain 1"/>
    <property type="match status" value="1"/>
</dbReference>
<dbReference type="InterPro" id="IPR009008">
    <property type="entry name" value="Val/Leu/Ile-tRNA-synth_edit"/>
</dbReference>
<dbReference type="GO" id="GO:0005524">
    <property type="term" value="F:ATP binding"/>
    <property type="evidence" value="ECO:0007669"/>
    <property type="project" value="UniProtKB-KW"/>
</dbReference>
<evidence type="ECO:0000259" key="12">
    <source>
        <dbReference type="Pfam" id="PF08264"/>
    </source>
</evidence>
<keyword evidence="2" id="KW-0963">Cytoplasm</keyword>
<dbReference type="InterPro" id="IPR013155">
    <property type="entry name" value="M/V/L/I-tRNA-synth_anticd-bd"/>
</dbReference>
<dbReference type="GO" id="GO:0004832">
    <property type="term" value="F:valine-tRNA ligase activity"/>
    <property type="evidence" value="ECO:0007669"/>
    <property type="project" value="UniProtKB-UniRule"/>
</dbReference>
<evidence type="ECO:0000256" key="4">
    <source>
        <dbReference type="ARBA" id="ARBA00022741"/>
    </source>
</evidence>
<evidence type="ECO:0000256" key="3">
    <source>
        <dbReference type="ARBA" id="ARBA00022598"/>
    </source>
</evidence>
<dbReference type="PROSITE" id="PS00178">
    <property type="entry name" value="AA_TRNA_LIGASE_I"/>
    <property type="match status" value="1"/>
</dbReference>
<evidence type="ECO:0000313" key="14">
    <source>
        <dbReference type="Proteomes" id="UP000178313"/>
    </source>
</evidence>
<gene>
    <name evidence="13" type="ORF">A3E46_00765</name>
</gene>
<dbReference type="InterPro" id="IPR002303">
    <property type="entry name" value="Valyl-tRNA_ligase"/>
</dbReference>
<dbReference type="InterPro" id="IPR033705">
    <property type="entry name" value="Anticodon_Ia_Val"/>
</dbReference>
<dbReference type="AlphaFoldDB" id="A0A1F8AYC0"/>
<dbReference type="CDD" id="cd07962">
    <property type="entry name" value="Anticodon_Ia_Val"/>
    <property type="match status" value="1"/>
</dbReference>
<dbReference type="EC" id="6.1.1.9" evidence="1 9"/>
<dbReference type="PRINTS" id="PR00986">
    <property type="entry name" value="TRNASYNTHVAL"/>
</dbReference>
<evidence type="ECO:0000256" key="5">
    <source>
        <dbReference type="ARBA" id="ARBA00022840"/>
    </source>
</evidence>
<evidence type="ECO:0000259" key="11">
    <source>
        <dbReference type="Pfam" id="PF00133"/>
    </source>
</evidence>
<keyword evidence="4 10" id="KW-0547">Nucleotide-binding</keyword>
<dbReference type="GO" id="GO:0005829">
    <property type="term" value="C:cytosol"/>
    <property type="evidence" value="ECO:0007669"/>
    <property type="project" value="TreeGrafter"/>
</dbReference>
<dbReference type="EMBL" id="MGGZ01000037">
    <property type="protein sequence ID" value="OGM56218.1"/>
    <property type="molecule type" value="Genomic_DNA"/>
</dbReference>
<dbReference type="SUPFAM" id="SSF52374">
    <property type="entry name" value="Nucleotidylyl transferase"/>
    <property type="match status" value="1"/>
</dbReference>
<protein>
    <recommendedName>
        <fullName evidence="1 9">Valine--tRNA ligase</fullName>
        <ecNumber evidence="1 9">6.1.1.9</ecNumber>
    </recommendedName>
</protein>
<comment type="caution">
    <text evidence="13">The sequence shown here is derived from an EMBL/GenBank/DDBJ whole genome shotgun (WGS) entry which is preliminary data.</text>
</comment>
<dbReference type="Pfam" id="PF00133">
    <property type="entry name" value="tRNA-synt_1"/>
    <property type="match status" value="1"/>
</dbReference>
<dbReference type="PANTHER" id="PTHR11946:SF93">
    <property type="entry name" value="VALINE--TRNA LIGASE, CHLOROPLASTIC_MITOCHONDRIAL 2"/>
    <property type="match status" value="1"/>
</dbReference>
<comment type="catalytic activity">
    <reaction evidence="8">
        <text>tRNA(Val) + L-valine + ATP = L-valyl-tRNA(Val) + AMP + diphosphate</text>
        <dbReference type="Rhea" id="RHEA:10704"/>
        <dbReference type="Rhea" id="RHEA-COMP:9672"/>
        <dbReference type="Rhea" id="RHEA-COMP:9708"/>
        <dbReference type="ChEBI" id="CHEBI:30616"/>
        <dbReference type="ChEBI" id="CHEBI:33019"/>
        <dbReference type="ChEBI" id="CHEBI:57762"/>
        <dbReference type="ChEBI" id="CHEBI:78442"/>
        <dbReference type="ChEBI" id="CHEBI:78537"/>
        <dbReference type="ChEBI" id="CHEBI:456215"/>
        <dbReference type="EC" id="6.1.1.9"/>
    </reaction>
</comment>
<name>A0A1F8AYC0_9BACT</name>
<dbReference type="Pfam" id="PF08264">
    <property type="entry name" value="Anticodon_1"/>
    <property type="match status" value="1"/>
</dbReference>
<dbReference type="CDD" id="cd00817">
    <property type="entry name" value="ValRS_core"/>
    <property type="match status" value="1"/>
</dbReference>
<accession>A0A1F8AYC0</accession>
<reference evidence="13 14" key="1">
    <citation type="journal article" date="2016" name="Nat. Commun.">
        <title>Thousands of microbial genomes shed light on interconnected biogeochemical processes in an aquifer system.</title>
        <authorList>
            <person name="Anantharaman K."/>
            <person name="Brown C.T."/>
            <person name="Hug L.A."/>
            <person name="Sharon I."/>
            <person name="Castelle C.J."/>
            <person name="Probst A.J."/>
            <person name="Thomas B.C."/>
            <person name="Singh A."/>
            <person name="Wilkins M.J."/>
            <person name="Karaoz U."/>
            <person name="Brodie E.L."/>
            <person name="Williams K.H."/>
            <person name="Hubbard S.S."/>
            <person name="Banfield J.F."/>
        </authorList>
    </citation>
    <scope>NUCLEOTIDE SEQUENCE [LARGE SCALE GENOMIC DNA]</scope>
</reference>
<keyword evidence="3 10" id="KW-0436">Ligase</keyword>
<evidence type="ECO:0000256" key="10">
    <source>
        <dbReference type="RuleBase" id="RU363035"/>
    </source>
</evidence>
<feature type="domain" description="Methionyl/Valyl/Leucyl/Isoleucyl-tRNA synthetase anticodon-binding" evidence="12">
    <location>
        <begin position="591"/>
        <end position="690"/>
    </location>
</feature>
<feature type="domain" description="Aminoacyl-tRNA synthetase class Ia" evidence="11">
    <location>
        <begin position="14"/>
        <end position="554"/>
    </location>
</feature>